<gene>
    <name evidence="2" type="ORF">PR048_021524</name>
</gene>
<feature type="region of interest" description="Disordered" evidence="1">
    <location>
        <begin position="563"/>
        <end position="588"/>
    </location>
</feature>
<sequence>MNDTTMIAKFSGGSDLISIDAEYRLSCMSACYYRRQSSLQENNINSLDRGQLHGLAFAGLISYAWKNKENNVAMSILSLNYDTEGVQLEKAAEIVRRDIFAHPSWEWHYMSKDAVRMAVPESLRALVEMILAGAATDNDAPHRHDARKDMPVPVYIALELYGKTRKKELIDTTYKLGRTDNIDHNPASTTARGAFHGTAISLMQHAKEGHEGIVRTRPVRNQRIGRMSCTSFFRKRRMCSMWLDGSGWVIALVEEEVTTQGRAESMINVSHIARTRYAHQVTAGVLYSLQNKAYGQCIDSTEDEIPMEFMEWLLWFFSLDRVNYSRWLSVHIKDLILLQEKQPAIKEEFCSGSFVARSWKNYRTVTQNSTALRKWMLASPQVCSLHQKFEEIIGVNHFHEGETPSRQHDDTKSKIVALQKDITSLKTVFERCGNPFLYDSGELYNIATKQVADAAEFYWHKNQHFPPSLANMGCMHTCRKSNLIPTRTSFEDTTAEAGPTVQAVLLDGAAVVNMLNPRSSRTFQDYITYVYQPYLKMTAAHVEGMDVIWDRYLPESLKNAARENRGSGVRTHVAPNTKMPNNSSNFLRDPQNKTEPFHILAKHTLCSAKNEQEL</sequence>
<keyword evidence="3" id="KW-1185">Reference proteome</keyword>
<organism evidence="2 3">
    <name type="scientific">Dryococelus australis</name>
    <dbReference type="NCBI Taxonomy" id="614101"/>
    <lineage>
        <taxon>Eukaryota</taxon>
        <taxon>Metazoa</taxon>
        <taxon>Ecdysozoa</taxon>
        <taxon>Arthropoda</taxon>
        <taxon>Hexapoda</taxon>
        <taxon>Insecta</taxon>
        <taxon>Pterygota</taxon>
        <taxon>Neoptera</taxon>
        <taxon>Polyneoptera</taxon>
        <taxon>Phasmatodea</taxon>
        <taxon>Verophasmatodea</taxon>
        <taxon>Anareolatae</taxon>
        <taxon>Phasmatidae</taxon>
        <taxon>Eurycanthinae</taxon>
        <taxon>Dryococelus</taxon>
    </lineage>
</organism>
<reference evidence="2 3" key="1">
    <citation type="submission" date="2023-02" db="EMBL/GenBank/DDBJ databases">
        <title>LHISI_Scaffold_Assembly.</title>
        <authorList>
            <person name="Stuart O.P."/>
            <person name="Cleave R."/>
            <person name="Magrath M.J.L."/>
            <person name="Mikheyev A.S."/>
        </authorList>
    </citation>
    <scope>NUCLEOTIDE SEQUENCE [LARGE SCALE GENOMIC DNA]</scope>
    <source>
        <strain evidence="2">Daus_M_001</strain>
        <tissue evidence="2">Leg muscle</tissue>
    </source>
</reference>
<comment type="caution">
    <text evidence="2">The sequence shown here is derived from an EMBL/GenBank/DDBJ whole genome shotgun (WGS) entry which is preliminary data.</text>
</comment>
<dbReference type="Proteomes" id="UP001159363">
    <property type="component" value="Chromosome 7"/>
</dbReference>
<accession>A0ABQ9GYJ3</accession>
<protein>
    <submittedName>
        <fullName evidence="2">Uncharacterized protein</fullName>
    </submittedName>
</protein>
<name>A0ABQ9GYJ3_9NEOP</name>
<proteinExistence type="predicted"/>
<evidence type="ECO:0000313" key="3">
    <source>
        <dbReference type="Proteomes" id="UP001159363"/>
    </source>
</evidence>
<dbReference type="PANTHER" id="PTHR47018">
    <property type="entry name" value="CXC DOMAIN-CONTAINING PROTEIN-RELATED"/>
    <property type="match status" value="1"/>
</dbReference>
<dbReference type="PANTHER" id="PTHR47018:SF1">
    <property type="entry name" value="TESMIN_TSO1-LIKE CXC DOMAIN-CONTAINING PROTEIN"/>
    <property type="match status" value="1"/>
</dbReference>
<dbReference type="EMBL" id="JARBHB010000008">
    <property type="protein sequence ID" value="KAJ8877072.1"/>
    <property type="molecule type" value="Genomic_DNA"/>
</dbReference>
<evidence type="ECO:0000256" key="1">
    <source>
        <dbReference type="SAM" id="MobiDB-lite"/>
    </source>
</evidence>
<evidence type="ECO:0000313" key="2">
    <source>
        <dbReference type="EMBL" id="KAJ8877072.1"/>
    </source>
</evidence>